<sequence length="90" mass="9563">MYCLADTSCNSQGVALMTLAFDIRLGKTLLLVASCRCLLLNTGILRAVFLLGPSLVGKTDGVSDSGDDSWILLCGTSSGGLLWTVHREKE</sequence>
<dbReference type="AlphaFoldDB" id="A0A4Y2U679"/>
<reference evidence="1 2" key="1">
    <citation type="journal article" date="2019" name="Sci. Rep.">
        <title>Orb-weaving spider Araneus ventricosus genome elucidates the spidroin gene catalogue.</title>
        <authorList>
            <person name="Kono N."/>
            <person name="Nakamura H."/>
            <person name="Ohtoshi R."/>
            <person name="Moran D.A.P."/>
            <person name="Shinohara A."/>
            <person name="Yoshida Y."/>
            <person name="Fujiwara M."/>
            <person name="Mori M."/>
            <person name="Tomita M."/>
            <person name="Arakawa K."/>
        </authorList>
    </citation>
    <scope>NUCLEOTIDE SEQUENCE [LARGE SCALE GENOMIC DNA]</scope>
</reference>
<proteinExistence type="predicted"/>
<accession>A0A4Y2U679</accession>
<protein>
    <submittedName>
        <fullName evidence="1">Uncharacterized protein</fullName>
    </submittedName>
</protein>
<dbReference type="EMBL" id="BGPR01033272">
    <property type="protein sequence ID" value="GBO07140.1"/>
    <property type="molecule type" value="Genomic_DNA"/>
</dbReference>
<evidence type="ECO:0000313" key="2">
    <source>
        <dbReference type="Proteomes" id="UP000499080"/>
    </source>
</evidence>
<organism evidence="1 2">
    <name type="scientific">Araneus ventricosus</name>
    <name type="common">Orbweaver spider</name>
    <name type="synonym">Epeira ventricosa</name>
    <dbReference type="NCBI Taxonomy" id="182803"/>
    <lineage>
        <taxon>Eukaryota</taxon>
        <taxon>Metazoa</taxon>
        <taxon>Ecdysozoa</taxon>
        <taxon>Arthropoda</taxon>
        <taxon>Chelicerata</taxon>
        <taxon>Arachnida</taxon>
        <taxon>Araneae</taxon>
        <taxon>Araneomorphae</taxon>
        <taxon>Entelegynae</taxon>
        <taxon>Araneoidea</taxon>
        <taxon>Araneidae</taxon>
        <taxon>Araneus</taxon>
    </lineage>
</organism>
<comment type="caution">
    <text evidence="1">The sequence shown here is derived from an EMBL/GenBank/DDBJ whole genome shotgun (WGS) entry which is preliminary data.</text>
</comment>
<dbReference type="Proteomes" id="UP000499080">
    <property type="component" value="Unassembled WGS sequence"/>
</dbReference>
<keyword evidence="2" id="KW-1185">Reference proteome</keyword>
<name>A0A4Y2U679_ARAVE</name>
<evidence type="ECO:0000313" key="1">
    <source>
        <dbReference type="EMBL" id="GBO07140.1"/>
    </source>
</evidence>
<gene>
    <name evidence="1" type="ORF">AVEN_78713_1</name>
</gene>